<feature type="compositionally biased region" description="Basic and acidic residues" evidence="9">
    <location>
        <begin position="722"/>
        <end position="731"/>
    </location>
</feature>
<dbReference type="GO" id="GO:0005096">
    <property type="term" value="F:GTPase activator activity"/>
    <property type="evidence" value="ECO:0007669"/>
    <property type="project" value="UniProtKB-KW"/>
</dbReference>
<evidence type="ECO:0000256" key="6">
    <source>
        <dbReference type="ARBA" id="ARBA00023038"/>
    </source>
</evidence>
<gene>
    <name evidence="12" type="primary">SUVC02G4940</name>
    <name evidence="12" type="ORF">SUVC_02G4940</name>
</gene>
<feature type="compositionally biased region" description="Polar residues" evidence="9">
    <location>
        <begin position="323"/>
        <end position="335"/>
    </location>
</feature>
<dbReference type="InterPro" id="IPR050729">
    <property type="entry name" value="Rho-GAP"/>
</dbReference>
<evidence type="ECO:0000256" key="1">
    <source>
        <dbReference type="ARBA" id="ARBA00022468"/>
    </source>
</evidence>
<sequence>MSADSTINQSASCVRCDKSIASSHVYELENKKWHDRCFTCYKCDKKLNADSDFLVLDTGTLICYDCSDKCTSCGNKIDDTAIILPSSNEPYCSDCFKCCKCNKHIKDLKYAKTKRGLCCMDCHDKLIRKKNLLLEKQTRDSAKDNIPIALPQRSANRPLSPTRDNDKKSISTNNFVIHENTAGSNEGTQVTPQVLVSQEIDDTSSSSSSNDNDNDDSNDKQEKSSHARTISIDDILNSTLEHDSNSIEEQSLTDNEDYISRIAGNTSYRLLQPQKANKDSIIAKDPKTPNSNSNANRFVSIYDKEEIDRDDTDNKENDVLVSTPRNSNEKITSPLNSPMAVQAEKDLDQFHGLALSLPNAHKESNRSFQSVQTSKSMNQVSSLSRSCTLDIKSSASSSTSRVSSSGNFSRPQTTDNSQSHNKIAPSTNKKLSRSFSLKSKTFVHNLKNKTSEMLDSKHSHNTALVPESDTHSGWGVSSAHTSVRKSKIKKIPVSRGQSDSTIYNSLLHNEKPIASDSSHKKAQSSLGGIPKKQVSNDLVANRRINGSYPSTSSGQHIAMFRTPPLESTPLFNRPSISSESAHHRSSSLQTSRSTNTLLEDDSTKADATDEHATTLERDYYVTELTLRKLKSDVRELEGTKKKLLQDVESLRLMKERLSTDVVYLTREKDKQSVSSKESLEQKSNNGTTIVVKSPSANIDRKGSISNASPKPRFWKLFSSGSKDHQSEELDPQHSPNSSFSGGTSIAQKEISTPRLIRAHDGLQSPSKLSPSPSPKKSDLVYDGSHLYGSTLLARCAFEKSTVPMIIRCCIKYIEVDDVGLNMEGLYRKSGSQTLIEEIEKEFAQNTPLNSDKVNSKLNNLLNQDVHAVASVLKRYLRKLPDPVLPFSIYDSLVDLVRSNQLLERLPLSKNGLAESSPRSSVYDTVVKTLNEILKSLPLEHYEVLRVLATHINKVQRYSEWNLMNLHNLSLVFAPSLIHDLNGEKDIVDMKERNYIVEFILGNYRDIFTSA</sequence>
<dbReference type="GO" id="GO:0046872">
    <property type="term" value="F:metal ion binding"/>
    <property type="evidence" value="ECO:0007669"/>
    <property type="project" value="UniProtKB-KW"/>
</dbReference>
<keyword evidence="2" id="KW-0597">Phosphoprotein</keyword>
<dbReference type="Gene3D" id="2.10.110.10">
    <property type="entry name" value="Cysteine Rich Protein"/>
    <property type="match status" value="2"/>
</dbReference>
<feature type="region of interest" description="Disordered" evidence="9">
    <location>
        <begin position="143"/>
        <end position="170"/>
    </location>
</feature>
<evidence type="ECO:0000256" key="4">
    <source>
        <dbReference type="ARBA" id="ARBA00022737"/>
    </source>
</evidence>
<protein>
    <submittedName>
        <fullName evidence="12">Uncharacterized protein</fullName>
    </submittedName>
</protein>
<keyword evidence="5 7" id="KW-0862">Zinc</keyword>
<feature type="region of interest" description="Disordered" evidence="9">
    <location>
        <begin position="199"/>
        <end position="230"/>
    </location>
</feature>
<feature type="coiled-coil region" evidence="8">
    <location>
        <begin position="626"/>
        <end position="660"/>
    </location>
</feature>
<dbReference type="PROSITE" id="PS50238">
    <property type="entry name" value="RHOGAP"/>
    <property type="match status" value="1"/>
</dbReference>
<dbReference type="EMBL" id="OX365913">
    <property type="protein sequence ID" value="CAI4056265.1"/>
    <property type="molecule type" value="Genomic_DNA"/>
</dbReference>
<name>A0AA35NPL1_SACUV</name>
<evidence type="ECO:0000256" key="9">
    <source>
        <dbReference type="SAM" id="MobiDB-lite"/>
    </source>
</evidence>
<evidence type="ECO:0000313" key="12">
    <source>
        <dbReference type="EMBL" id="CAI4056265.1"/>
    </source>
</evidence>
<evidence type="ECO:0000259" key="11">
    <source>
        <dbReference type="PROSITE" id="PS50238"/>
    </source>
</evidence>
<dbReference type="CDD" id="cd09394">
    <property type="entry name" value="LIM1_Rga"/>
    <property type="match status" value="1"/>
</dbReference>
<evidence type="ECO:0000256" key="3">
    <source>
        <dbReference type="ARBA" id="ARBA00022723"/>
    </source>
</evidence>
<dbReference type="CDD" id="cd09395">
    <property type="entry name" value="LIM2_Rga"/>
    <property type="match status" value="1"/>
</dbReference>
<proteinExistence type="predicted"/>
<evidence type="ECO:0000256" key="2">
    <source>
        <dbReference type="ARBA" id="ARBA00022553"/>
    </source>
</evidence>
<feature type="region of interest" description="Disordered" evidence="9">
    <location>
        <begin position="722"/>
        <end position="744"/>
    </location>
</feature>
<evidence type="ECO:0000313" key="13">
    <source>
        <dbReference type="Proteomes" id="UP001162090"/>
    </source>
</evidence>
<dbReference type="SMART" id="SM00324">
    <property type="entry name" value="RhoGAP"/>
    <property type="match status" value="1"/>
</dbReference>
<feature type="compositionally biased region" description="Low complexity" evidence="9">
    <location>
        <begin position="393"/>
        <end position="409"/>
    </location>
</feature>
<keyword evidence="3 7" id="KW-0479">Metal-binding</keyword>
<feature type="domain" description="LIM zinc-binding" evidence="10">
    <location>
        <begin position="11"/>
        <end position="73"/>
    </location>
</feature>
<dbReference type="PANTHER" id="PTHR23176">
    <property type="entry name" value="RHO/RAC/CDC GTPASE-ACTIVATING PROTEIN"/>
    <property type="match status" value="1"/>
</dbReference>
<feature type="region of interest" description="Disordered" evidence="9">
    <location>
        <begin position="668"/>
        <end position="707"/>
    </location>
</feature>
<feature type="compositionally biased region" description="Basic and acidic residues" evidence="9">
    <location>
        <begin position="302"/>
        <end position="318"/>
    </location>
</feature>
<dbReference type="InterPro" id="IPR008936">
    <property type="entry name" value="Rho_GTPase_activation_prot"/>
</dbReference>
<dbReference type="GO" id="GO:0031106">
    <property type="term" value="P:septin ring organization"/>
    <property type="evidence" value="ECO:0007669"/>
    <property type="project" value="UniProtKB-ARBA"/>
</dbReference>
<dbReference type="Gene3D" id="1.10.555.10">
    <property type="entry name" value="Rho GTPase activation protein"/>
    <property type="match status" value="1"/>
</dbReference>
<evidence type="ECO:0000256" key="8">
    <source>
        <dbReference type="SAM" id="Coils"/>
    </source>
</evidence>
<dbReference type="AlphaFoldDB" id="A0AA35NPL1"/>
<accession>A0AA35NPL1</accession>
<feature type="region of interest" description="Disordered" evidence="9">
    <location>
        <begin position="391"/>
        <end position="432"/>
    </location>
</feature>
<keyword evidence="8" id="KW-0175">Coiled coil</keyword>
<dbReference type="InterPro" id="IPR000198">
    <property type="entry name" value="RhoGAP_dom"/>
</dbReference>
<feature type="compositionally biased region" description="Polar residues" evidence="9">
    <location>
        <begin position="288"/>
        <end position="297"/>
    </location>
</feature>
<dbReference type="CDD" id="cd00159">
    <property type="entry name" value="RhoGAP"/>
    <property type="match status" value="1"/>
</dbReference>
<reference evidence="12" key="1">
    <citation type="submission" date="2022-10" db="EMBL/GenBank/DDBJ databases">
        <authorList>
            <person name="Byrne P K."/>
        </authorList>
    </citation>
    <scope>NUCLEOTIDE SEQUENCE</scope>
    <source>
        <strain evidence="12">CBS7001</strain>
    </source>
</reference>
<feature type="compositionally biased region" description="Polar residues" evidence="9">
    <location>
        <begin position="410"/>
        <end position="428"/>
    </location>
</feature>
<dbReference type="Pfam" id="PF00620">
    <property type="entry name" value="RhoGAP"/>
    <property type="match status" value="1"/>
</dbReference>
<dbReference type="Pfam" id="PF00412">
    <property type="entry name" value="LIM"/>
    <property type="match status" value="2"/>
</dbReference>
<dbReference type="PROSITE" id="PS00478">
    <property type="entry name" value="LIM_DOMAIN_1"/>
    <property type="match status" value="1"/>
</dbReference>
<feature type="region of interest" description="Disordered" evidence="9">
    <location>
        <begin position="453"/>
        <end position="481"/>
    </location>
</feature>
<evidence type="ECO:0000256" key="5">
    <source>
        <dbReference type="ARBA" id="ARBA00022833"/>
    </source>
</evidence>
<dbReference type="PANTHER" id="PTHR23176:SF121">
    <property type="entry name" value="RHO-TYPE GTPASE-ACTIVATING PROTEIN 1-RELATED"/>
    <property type="match status" value="1"/>
</dbReference>
<feature type="region of interest" description="Disordered" evidence="9">
    <location>
        <begin position="564"/>
        <end position="610"/>
    </location>
</feature>
<feature type="domain" description="Rho-GAP" evidence="11">
    <location>
        <begin position="789"/>
        <end position="1007"/>
    </location>
</feature>
<feature type="compositionally biased region" description="Polar residues" evidence="9">
    <location>
        <begin position="366"/>
        <end position="380"/>
    </location>
</feature>
<dbReference type="PROSITE" id="PS50023">
    <property type="entry name" value="LIM_DOMAIN_2"/>
    <property type="match status" value="1"/>
</dbReference>
<dbReference type="FunFam" id="1.10.555.10:FF:000057">
    <property type="entry name" value="Rho GTPase-activating protein"/>
    <property type="match status" value="1"/>
</dbReference>
<dbReference type="SUPFAM" id="SSF48350">
    <property type="entry name" value="GTPase activation domain, GAP"/>
    <property type="match status" value="1"/>
</dbReference>
<dbReference type="SMART" id="SM00132">
    <property type="entry name" value="LIM"/>
    <property type="match status" value="2"/>
</dbReference>
<feature type="compositionally biased region" description="Polar residues" evidence="9">
    <location>
        <begin position="672"/>
        <end position="696"/>
    </location>
</feature>
<dbReference type="Proteomes" id="UP001162090">
    <property type="component" value="Chromosome 2"/>
</dbReference>
<feature type="compositionally biased region" description="Polar residues" evidence="9">
    <location>
        <begin position="588"/>
        <end position="597"/>
    </location>
</feature>
<keyword evidence="4" id="KW-0677">Repeat</keyword>
<feature type="compositionally biased region" description="Basic and acidic residues" evidence="9">
    <location>
        <begin position="601"/>
        <end position="610"/>
    </location>
</feature>
<feature type="region of interest" description="Disordered" evidence="9">
    <location>
        <begin position="280"/>
        <end position="335"/>
    </location>
</feature>
<feature type="region of interest" description="Disordered" evidence="9">
    <location>
        <begin position="361"/>
        <end position="380"/>
    </location>
</feature>
<keyword evidence="6 7" id="KW-0440">LIM domain</keyword>
<feature type="compositionally biased region" description="Polar residues" evidence="9">
    <location>
        <begin position="733"/>
        <end position="744"/>
    </location>
</feature>
<keyword evidence="1" id="KW-0343">GTPase activation</keyword>
<feature type="region of interest" description="Disordered" evidence="9">
    <location>
        <begin position="510"/>
        <end position="534"/>
    </location>
</feature>
<organism evidence="12 13">
    <name type="scientific">Saccharomyces uvarum</name>
    <name type="common">Yeast</name>
    <name type="synonym">Saccharomyces bayanus var. uvarum</name>
    <dbReference type="NCBI Taxonomy" id="230603"/>
    <lineage>
        <taxon>Eukaryota</taxon>
        <taxon>Fungi</taxon>
        <taxon>Dikarya</taxon>
        <taxon>Ascomycota</taxon>
        <taxon>Saccharomycotina</taxon>
        <taxon>Saccharomycetes</taxon>
        <taxon>Saccharomycetales</taxon>
        <taxon>Saccharomycetaceae</taxon>
        <taxon>Saccharomyces</taxon>
    </lineage>
</organism>
<dbReference type="InterPro" id="IPR001781">
    <property type="entry name" value="Znf_LIM"/>
</dbReference>
<evidence type="ECO:0000259" key="10">
    <source>
        <dbReference type="PROSITE" id="PS50023"/>
    </source>
</evidence>
<dbReference type="GO" id="GO:0032177">
    <property type="term" value="C:cellular bud neck split septin rings"/>
    <property type="evidence" value="ECO:0007669"/>
    <property type="project" value="UniProtKB-ARBA"/>
</dbReference>
<feature type="compositionally biased region" description="Basic and acidic residues" evidence="9">
    <location>
        <begin position="510"/>
        <end position="519"/>
    </location>
</feature>
<evidence type="ECO:0000256" key="7">
    <source>
        <dbReference type="PROSITE-ProRule" id="PRU00125"/>
    </source>
</evidence>
<dbReference type="GO" id="GO:0007165">
    <property type="term" value="P:signal transduction"/>
    <property type="evidence" value="ECO:0007669"/>
    <property type="project" value="InterPro"/>
</dbReference>